<name>A0A5C3Q5I5_9AGAR</name>
<evidence type="ECO:0000313" key="1">
    <source>
        <dbReference type="EMBL" id="TFK95640.1"/>
    </source>
</evidence>
<protein>
    <submittedName>
        <fullName evidence="1">Uncharacterized protein</fullName>
    </submittedName>
</protein>
<keyword evidence="2" id="KW-1185">Reference proteome</keyword>
<gene>
    <name evidence="1" type="ORF">BDV98DRAFT_373954</name>
</gene>
<dbReference type="Proteomes" id="UP000305067">
    <property type="component" value="Unassembled WGS sequence"/>
</dbReference>
<organism evidence="1 2">
    <name type="scientific">Pterulicium gracile</name>
    <dbReference type="NCBI Taxonomy" id="1884261"/>
    <lineage>
        <taxon>Eukaryota</taxon>
        <taxon>Fungi</taxon>
        <taxon>Dikarya</taxon>
        <taxon>Basidiomycota</taxon>
        <taxon>Agaricomycotina</taxon>
        <taxon>Agaricomycetes</taxon>
        <taxon>Agaricomycetidae</taxon>
        <taxon>Agaricales</taxon>
        <taxon>Pleurotineae</taxon>
        <taxon>Pterulaceae</taxon>
        <taxon>Pterulicium</taxon>
    </lineage>
</organism>
<reference evidence="1 2" key="1">
    <citation type="journal article" date="2019" name="Nat. Ecol. Evol.">
        <title>Megaphylogeny resolves global patterns of mushroom evolution.</title>
        <authorList>
            <person name="Varga T."/>
            <person name="Krizsan K."/>
            <person name="Foldi C."/>
            <person name="Dima B."/>
            <person name="Sanchez-Garcia M."/>
            <person name="Sanchez-Ramirez S."/>
            <person name="Szollosi G.J."/>
            <person name="Szarkandi J.G."/>
            <person name="Papp V."/>
            <person name="Albert L."/>
            <person name="Andreopoulos W."/>
            <person name="Angelini C."/>
            <person name="Antonin V."/>
            <person name="Barry K.W."/>
            <person name="Bougher N.L."/>
            <person name="Buchanan P."/>
            <person name="Buyck B."/>
            <person name="Bense V."/>
            <person name="Catcheside P."/>
            <person name="Chovatia M."/>
            <person name="Cooper J."/>
            <person name="Damon W."/>
            <person name="Desjardin D."/>
            <person name="Finy P."/>
            <person name="Geml J."/>
            <person name="Haridas S."/>
            <person name="Hughes K."/>
            <person name="Justo A."/>
            <person name="Karasinski D."/>
            <person name="Kautmanova I."/>
            <person name="Kiss B."/>
            <person name="Kocsube S."/>
            <person name="Kotiranta H."/>
            <person name="LaButti K.M."/>
            <person name="Lechner B.E."/>
            <person name="Liimatainen K."/>
            <person name="Lipzen A."/>
            <person name="Lukacs Z."/>
            <person name="Mihaltcheva S."/>
            <person name="Morgado L.N."/>
            <person name="Niskanen T."/>
            <person name="Noordeloos M.E."/>
            <person name="Ohm R.A."/>
            <person name="Ortiz-Santana B."/>
            <person name="Ovrebo C."/>
            <person name="Racz N."/>
            <person name="Riley R."/>
            <person name="Savchenko A."/>
            <person name="Shiryaev A."/>
            <person name="Soop K."/>
            <person name="Spirin V."/>
            <person name="Szebenyi C."/>
            <person name="Tomsovsky M."/>
            <person name="Tulloss R.E."/>
            <person name="Uehling J."/>
            <person name="Grigoriev I.V."/>
            <person name="Vagvolgyi C."/>
            <person name="Papp T."/>
            <person name="Martin F.M."/>
            <person name="Miettinen O."/>
            <person name="Hibbett D.S."/>
            <person name="Nagy L.G."/>
        </authorList>
    </citation>
    <scope>NUCLEOTIDE SEQUENCE [LARGE SCALE GENOMIC DNA]</scope>
    <source>
        <strain evidence="1 2">CBS 309.79</strain>
    </source>
</reference>
<sequence>MNADVLLAIFRSSIDLEVFFLEELLWCPASPATVNMQKGDLGLVSRLDRLRNMEIDISELPPDNGRRSYDELASSDKDHFRTVLRGLSAPGSDILRCYNMFTNDDAMAVSNFLTNSKPISLTHLSLDHICFSAVSSTLDLLQYLPSLKHLELVLASLDYAEVGDTPSRTHRLILLTFTLSSELEAHQTNGTPQQTDLCLVSLT</sequence>
<dbReference type="EMBL" id="ML178878">
    <property type="protein sequence ID" value="TFK95640.1"/>
    <property type="molecule type" value="Genomic_DNA"/>
</dbReference>
<proteinExistence type="predicted"/>
<evidence type="ECO:0000313" key="2">
    <source>
        <dbReference type="Proteomes" id="UP000305067"/>
    </source>
</evidence>
<accession>A0A5C3Q5I5</accession>
<dbReference type="AlphaFoldDB" id="A0A5C3Q5I5"/>